<accession>A0A1T1HFA3</accession>
<comment type="caution">
    <text evidence="2">The sequence shown here is derived from an EMBL/GenBank/DDBJ whole genome shotgun (WGS) entry which is preliminary data.</text>
</comment>
<keyword evidence="3" id="KW-1185">Reference proteome</keyword>
<dbReference type="Pfam" id="PF12048">
    <property type="entry name" value="DUF3530"/>
    <property type="match status" value="1"/>
</dbReference>
<evidence type="ECO:0000313" key="3">
    <source>
        <dbReference type="Proteomes" id="UP000190064"/>
    </source>
</evidence>
<organism evidence="2 3">
    <name type="scientific">Oceanospirillum linum</name>
    <dbReference type="NCBI Taxonomy" id="966"/>
    <lineage>
        <taxon>Bacteria</taxon>
        <taxon>Pseudomonadati</taxon>
        <taxon>Pseudomonadota</taxon>
        <taxon>Gammaproteobacteria</taxon>
        <taxon>Oceanospirillales</taxon>
        <taxon>Oceanospirillaceae</taxon>
        <taxon>Oceanospirillum</taxon>
    </lineage>
</organism>
<gene>
    <name evidence="2" type="ORF">BTA35_0202965</name>
</gene>
<dbReference type="SUPFAM" id="SSF53474">
    <property type="entry name" value="alpha/beta-Hydrolases"/>
    <property type="match status" value="1"/>
</dbReference>
<dbReference type="InterPro" id="IPR022529">
    <property type="entry name" value="DUF3530"/>
</dbReference>
<evidence type="ECO:0000313" key="2">
    <source>
        <dbReference type="EMBL" id="OOV88482.1"/>
    </source>
</evidence>
<dbReference type="EMBL" id="MTSD02000001">
    <property type="protein sequence ID" value="OOV88482.1"/>
    <property type="molecule type" value="Genomic_DNA"/>
</dbReference>
<dbReference type="Proteomes" id="UP000190064">
    <property type="component" value="Unassembled WGS sequence"/>
</dbReference>
<proteinExistence type="predicted"/>
<protein>
    <recommendedName>
        <fullName evidence="4">DUF3530 domain-containing protein</fullName>
    </recommendedName>
</protein>
<evidence type="ECO:0008006" key="4">
    <source>
        <dbReference type="Google" id="ProtNLM"/>
    </source>
</evidence>
<evidence type="ECO:0000256" key="1">
    <source>
        <dbReference type="SAM" id="MobiDB-lite"/>
    </source>
</evidence>
<sequence length="419" mass="46852">MVQSGWIGGVSEKLAGVRLIKPVKALRYSLLMLGLASLALNPFAYAAEEEPFDGEDAQEEPAKPKEPPKPYVVPDAEKTRFEVLAQQADPREVLKLTANQEEFLALYHPENTPKAHGALVILHIEDGHPDWPMVVNPVRTQMPDFGWATLSVAIPSPGPAEIPERTLPATQVFMGLPEGEEDEEESDASEGDDDFNEEGVEDTAEPETAPDEEGDELGDSEEGEGGTKADWPPPKPTFVPVEDKGPLADRIDARIRAAVAHLQGQGYEQIVYVGHGVGAVWIMDYLKDNPAPPEQAVVMIQPHMPQHNIEVDLPSLLLAQQRPILDLYYDDNRFDKLFAEERANFARRSGNPYYRQTRLGGLGLQSGQTQAKDRRVVQSLRGWLDYLYQFEGDEREPEDSYIKGPIRSLYEERMERSRY</sequence>
<feature type="region of interest" description="Disordered" evidence="1">
    <location>
        <begin position="178"/>
        <end position="244"/>
    </location>
</feature>
<reference evidence="2" key="1">
    <citation type="submission" date="2017-02" db="EMBL/GenBank/DDBJ databases">
        <title>Draft Genome Sequence of the Salt Water Bacterium Oceanospirillum linum ATCC 11336.</title>
        <authorList>
            <person name="Trachtenberg A.M."/>
            <person name="Carney J.G."/>
            <person name="Linnane J.D."/>
            <person name="Rheaume B.A."/>
            <person name="Pitts N.L."/>
            <person name="Mykles D.L."/>
            <person name="Maclea K.S."/>
        </authorList>
    </citation>
    <scope>NUCLEOTIDE SEQUENCE [LARGE SCALE GENOMIC DNA]</scope>
    <source>
        <strain evidence="2">ATCC 11336</strain>
    </source>
</reference>
<dbReference type="InterPro" id="IPR029058">
    <property type="entry name" value="AB_hydrolase_fold"/>
</dbReference>
<dbReference type="RefSeq" id="WP_077242919.1">
    <property type="nucleotide sequence ID" value="NZ_FXTS01000001.1"/>
</dbReference>
<dbReference type="Gene3D" id="3.40.50.1820">
    <property type="entry name" value="alpha/beta hydrolase"/>
    <property type="match status" value="1"/>
</dbReference>
<dbReference type="AlphaFoldDB" id="A0A1T1HFA3"/>
<dbReference type="STRING" id="966.BTA35_0202965"/>
<feature type="region of interest" description="Disordered" evidence="1">
    <location>
        <begin position="51"/>
        <end position="72"/>
    </location>
</feature>
<feature type="compositionally biased region" description="Acidic residues" evidence="1">
    <location>
        <begin position="178"/>
        <end position="224"/>
    </location>
</feature>
<name>A0A1T1HFA3_OCELI</name>